<dbReference type="GeneTree" id="ENSGT00940000163205"/>
<sequence length="231" mass="26453">MVLNLYLNLFSSSCRSLYIFAKLHVISFEMIPVDLMKAEHHSKEFVQISPLKKVPVMKDEDFVLGESVAIMLYLCRRFKTPDHWYPDDAEGCALVDEYLAWQHLNMKKHCKKVLWMKMMIPHFFKHHVPHEKLEEAMTELSHSLDLLKNKFLKDKPFLTGDRISLADLMALEDMVQVGIAEGWAELGGPGMRAGGREKARLSSAGPFTTRTHSPSLSFSICKMLVLLALYV</sequence>
<name>A0A4X2LDR6_VOMUR</name>
<dbReference type="Pfam" id="PF02798">
    <property type="entry name" value="GST_N"/>
    <property type="match status" value="1"/>
</dbReference>
<dbReference type="SUPFAM" id="SSF47616">
    <property type="entry name" value="GST C-terminal domain-like"/>
    <property type="match status" value="1"/>
</dbReference>
<reference evidence="3" key="2">
    <citation type="submission" date="2025-08" db="UniProtKB">
        <authorList>
            <consortium name="Ensembl"/>
        </authorList>
    </citation>
    <scope>IDENTIFICATION</scope>
</reference>
<dbReference type="SUPFAM" id="SSF52833">
    <property type="entry name" value="Thioredoxin-like"/>
    <property type="match status" value="1"/>
</dbReference>
<evidence type="ECO:0000256" key="1">
    <source>
        <dbReference type="RuleBase" id="RU003494"/>
    </source>
</evidence>
<dbReference type="Ensembl" id="ENSVURT00010021723.1">
    <property type="protein sequence ID" value="ENSVURP00010019102.1"/>
    <property type="gene ID" value="ENSVURG00010014335.1"/>
</dbReference>
<dbReference type="PROSITE" id="PS50404">
    <property type="entry name" value="GST_NTER"/>
    <property type="match status" value="1"/>
</dbReference>
<dbReference type="Gene3D" id="3.40.30.10">
    <property type="entry name" value="Glutaredoxin"/>
    <property type="match status" value="1"/>
</dbReference>
<dbReference type="InterPro" id="IPR036282">
    <property type="entry name" value="Glutathione-S-Trfase_C_sf"/>
</dbReference>
<dbReference type="InterPro" id="IPR036249">
    <property type="entry name" value="Thioredoxin-like_sf"/>
</dbReference>
<dbReference type="InterPro" id="IPR040079">
    <property type="entry name" value="Glutathione_S-Trfase"/>
</dbReference>
<feature type="domain" description="GST N-terminal" evidence="2">
    <location>
        <begin position="1"/>
        <end position="82"/>
    </location>
</feature>
<dbReference type="PANTHER" id="PTHR43917">
    <property type="match status" value="1"/>
</dbReference>
<dbReference type="AlphaFoldDB" id="A0A4X2LDR6"/>
<reference evidence="3" key="3">
    <citation type="submission" date="2025-09" db="UniProtKB">
        <authorList>
            <consortium name="Ensembl"/>
        </authorList>
    </citation>
    <scope>IDENTIFICATION</scope>
</reference>
<dbReference type="Pfam" id="PF00043">
    <property type="entry name" value="GST_C"/>
    <property type="match status" value="1"/>
</dbReference>
<evidence type="ECO:0000313" key="4">
    <source>
        <dbReference type="Proteomes" id="UP000314987"/>
    </source>
</evidence>
<dbReference type="GO" id="GO:0006749">
    <property type="term" value="P:glutathione metabolic process"/>
    <property type="evidence" value="ECO:0007669"/>
    <property type="project" value="TreeGrafter"/>
</dbReference>
<dbReference type="GO" id="GO:0005737">
    <property type="term" value="C:cytoplasm"/>
    <property type="evidence" value="ECO:0007669"/>
    <property type="project" value="TreeGrafter"/>
</dbReference>
<dbReference type="SFLD" id="SFLDS00019">
    <property type="entry name" value="Glutathione_Transferase_(cytos"/>
    <property type="match status" value="1"/>
</dbReference>
<dbReference type="GO" id="GO:0004364">
    <property type="term" value="F:glutathione transferase activity"/>
    <property type="evidence" value="ECO:0007669"/>
    <property type="project" value="TreeGrafter"/>
</dbReference>
<organism evidence="3 4">
    <name type="scientific">Vombatus ursinus</name>
    <name type="common">Common wombat</name>
    <dbReference type="NCBI Taxonomy" id="29139"/>
    <lineage>
        <taxon>Eukaryota</taxon>
        <taxon>Metazoa</taxon>
        <taxon>Chordata</taxon>
        <taxon>Craniata</taxon>
        <taxon>Vertebrata</taxon>
        <taxon>Euteleostomi</taxon>
        <taxon>Mammalia</taxon>
        <taxon>Metatheria</taxon>
        <taxon>Diprotodontia</taxon>
        <taxon>Vombatidae</taxon>
        <taxon>Vombatus</taxon>
    </lineage>
</organism>
<dbReference type="InterPro" id="IPR051369">
    <property type="entry name" value="GST_Theta"/>
</dbReference>
<dbReference type="Proteomes" id="UP000314987">
    <property type="component" value="Unassembled WGS sequence"/>
</dbReference>
<dbReference type="PANTHER" id="PTHR43917:SF9">
    <property type="entry name" value="GLUTATHIONE S-TRANSFERASE THETA-1"/>
    <property type="match status" value="1"/>
</dbReference>
<dbReference type="Gene3D" id="1.20.1050.10">
    <property type="match status" value="1"/>
</dbReference>
<dbReference type="InterPro" id="IPR004045">
    <property type="entry name" value="Glutathione_S-Trfase_N"/>
</dbReference>
<comment type="similarity">
    <text evidence="1">Belongs to the GST superfamily.</text>
</comment>
<accession>A0A4X2LDR6</accession>
<proteinExistence type="inferred from homology"/>
<evidence type="ECO:0000313" key="3">
    <source>
        <dbReference type="Ensembl" id="ENSVURP00010019102.1"/>
    </source>
</evidence>
<evidence type="ECO:0000259" key="2">
    <source>
        <dbReference type="PROSITE" id="PS50404"/>
    </source>
</evidence>
<keyword evidence="4" id="KW-1185">Reference proteome</keyword>
<reference evidence="4" key="1">
    <citation type="submission" date="2018-12" db="EMBL/GenBank/DDBJ databases">
        <authorList>
            <person name="Yazar S."/>
        </authorList>
    </citation>
    <scope>NUCLEOTIDE SEQUENCE [LARGE SCALE GENOMIC DNA]</scope>
</reference>
<dbReference type="SFLD" id="SFLDG00358">
    <property type="entry name" value="Main_(cytGST)"/>
    <property type="match status" value="1"/>
</dbReference>
<dbReference type="InterPro" id="IPR004046">
    <property type="entry name" value="GST_C"/>
</dbReference>
<protein>
    <recommendedName>
        <fullName evidence="2">GST N-terminal domain-containing protein</fullName>
    </recommendedName>
</protein>